<dbReference type="EMBL" id="QDEB01045091">
    <property type="protein sequence ID" value="RZC38244.1"/>
    <property type="molecule type" value="Genomic_DNA"/>
</dbReference>
<dbReference type="InterPro" id="IPR038538">
    <property type="entry name" value="MTERF_sf"/>
</dbReference>
<accession>A0A482VZP3</accession>
<evidence type="ECO:0000313" key="3">
    <source>
        <dbReference type="EMBL" id="RZC38244.1"/>
    </source>
</evidence>
<protein>
    <recommendedName>
        <fullName evidence="5">Transcription termination factor, mitochondrial</fullName>
    </recommendedName>
</protein>
<dbReference type="GO" id="GO:0003676">
    <property type="term" value="F:nucleic acid binding"/>
    <property type="evidence" value="ECO:0007669"/>
    <property type="project" value="InterPro"/>
</dbReference>
<proteinExistence type="inferred from homology"/>
<name>A0A482VZP3_ASBVE</name>
<comment type="similarity">
    <text evidence="1">Belongs to the mTERF family.</text>
</comment>
<reference evidence="3 4" key="1">
    <citation type="submission" date="2017-03" db="EMBL/GenBank/DDBJ databases">
        <title>Genome of the blue death feigning beetle - Asbolus verrucosus.</title>
        <authorList>
            <person name="Rider S.D."/>
        </authorList>
    </citation>
    <scope>NUCLEOTIDE SEQUENCE [LARGE SCALE GENOMIC DNA]</scope>
    <source>
        <strain evidence="3">Butters</strain>
        <tissue evidence="3">Head and leg muscle</tissue>
    </source>
</reference>
<gene>
    <name evidence="3" type="ORF">BDFB_006202</name>
</gene>
<dbReference type="Proteomes" id="UP000292052">
    <property type="component" value="Unassembled WGS sequence"/>
</dbReference>
<evidence type="ECO:0000256" key="2">
    <source>
        <dbReference type="ARBA" id="ARBA00022946"/>
    </source>
</evidence>
<dbReference type="Gene3D" id="1.25.70.10">
    <property type="entry name" value="Transcription termination factor 3, mitochondrial"/>
    <property type="match status" value="1"/>
</dbReference>
<dbReference type="PANTHER" id="PTHR15437:SF6">
    <property type="entry name" value="TRANSCRIPTION TERMINATION FACTOR, MITOCHONDRIAL"/>
    <property type="match status" value="1"/>
</dbReference>
<feature type="non-terminal residue" evidence="3">
    <location>
        <position position="308"/>
    </location>
</feature>
<evidence type="ECO:0000313" key="4">
    <source>
        <dbReference type="Proteomes" id="UP000292052"/>
    </source>
</evidence>
<comment type="caution">
    <text evidence="3">The sequence shown here is derived from an EMBL/GenBank/DDBJ whole genome shotgun (WGS) entry which is preliminary data.</text>
</comment>
<sequence length="308" mass="35438">MARISCSPFKWSGLISLHFFETSPLSKIRLYSSTPVRKIEIATPTYNKTDHEHKTSKKVIAQTLENLLGIRTFAAVQIISKNKIFRKVSSAAIKNNHAVFLQKSISSEILLKHPELLAVVNVEPKLLEIQKLPYDINTVAVLLLVPFNTLVNLVHNELKVGKEQDRLNDARRYNIDSMKTWMVRVQPEIFQNYIQRRSDNKSILGNSSLTEYLSERLECSNDISNYLIVKQPALKNKSLKKLKELIDFLFAAGFKSHHICRVPKILVHSVDTIQKRLKQLEDKGIQIDSLHMLTKSQKQFTQYYEALL</sequence>
<organism evidence="3 4">
    <name type="scientific">Asbolus verrucosus</name>
    <name type="common">Desert ironclad beetle</name>
    <dbReference type="NCBI Taxonomy" id="1661398"/>
    <lineage>
        <taxon>Eukaryota</taxon>
        <taxon>Metazoa</taxon>
        <taxon>Ecdysozoa</taxon>
        <taxon>Arthropoda</taxon>
        <taxon>Hexapoda</taxon>
        <taxon>Insecta</taxon>
        <taxon>Pterygota</taxon>
        <taxon>Neoptera</taxon>
        <taxon>Endopterygota</taxon>
        <taxon>Coleoptera</taxon>
        <taxon>Polyphaga</taxon>
        <taxon>Cucujiformia</taxon>
        <taxon>Tenebrionidae</taxon>
        <taxon>Pimeliinae</taxon>
        <taxon>Asbolus</taxon>
    </lineage>
</organism>
<dbReference type="PANTHER" id="PTHR15437">
    <property type="entry name" value="TRANSCRIPTION TERMINATION FACTOR, MITOCHONDRIAL"/>
    <property type="match status" value="1"/>
</dbReference>
<dbReference type="STRING" id="1661398.A0A482VZP3"/>
<evidence type="ECO:0000256" key="1">
    <source>
        <dbReference type="ARBA" id="ARBA00007692"/>
    </source>
</evidence>
<evidence type="ECO:0008006" key="5">
    <source>
        <dbReference type="Google" id="ProtNLM"/>
    </source>
</evidence>
<dbReference type="OrthoDB" id="75923at2759"/>
<dbReference type="AlphaFoldDB" id="A0A482VZP3"/>
<dbReference type="GO" id="GO:0005759">
    <property type="term" value="C:mitochondrial matrix"/>
    <property type="evidence" value="ECO:0007669"/>
    <property type="project" value="TreeGrafter"/>
</dbReference>
<dbReference type="GO" id="GO:0006393">
    <property type="term" value="P:termination of mitochondrial transcription"/>
    <property type="evidence" value="ECO:0007669"/>
    <property type="project" value="TreeGrafter"/>
</dbReference>
<keyword evidence="2" id="KW-0809">Transit peptide</keyword>
<keyword evidence="4" id="KW-1185">Reference proteome</keyword>
<dbReference type="InterPro" id="IPR003690">
    <property type="entry name" value="MTERF"/>
</dbReference>